<protein>
    <submittedName>
        <fullName evidence="2">Uncharacterized protein</fullName>
    </submittedName>
</protein>
<comment type="caution">
    <text evidence="2">The sequence shown here is derived from an EMBL/GenBank/DDBJ whole genome shotgun (WGS) entry which is preliminary data.</text>
</comment>
<keyword evidence="1" id="KW-0812">Transmembrane</keyword>
<name>A0A9N8H2S1_9STRA</name>
<feature type="transmembrane region" description="Helical" evidence="1">
    <location>
        <begin position="60"/>
        <end position="78"/>
    </location>
</feature>
<feature type="transmembrane region" description="Helical" evidence="1">
    <location>
        <begin position="143"/>
        <end position="167"/>
    </location>
</feature>
<dbReference type="EMBL" id="CAICTM010000023">
    <property type="protein sequence ID" value="CAB9497667.1"/>
    <property type="molecule type" value="Genomic_DNA"/>
</dbReference>
<keyword evidence="3" id="KW-1185">Reference proteome</keyword>
<keyword evidence="1" id="KW-1133">Transmembrane helix</keyword>
<evidence type="ECO:0000313" key="3">
    <source>
        <dbReference type="Proteomes" id="UP001153069"/>
    </source>
</evidence>
<evidence type="ECO:0000313" key="2">
    <source>
        <dbReference type="EMBL" id="CAB9497667.1"/>
    </source>
</evidence>
<evidence type="ECO:0000256" key="1">
    <source>
        <dbReference type="SAM" id="Phobius"/>
    </source>
</evidence>
<dbReference type="OrthoDB" id="47348at2759"/>
<keyword evidence="1" id="KW-0472">Membrane</keyword>
<accession>A0A9N8H2S1</accession>
<gene>
    <name evidence="2" type="ORF">SEMRO_23_G016110.1</name>
</gene>
<feature type="transmembrane region" description="Helical" evidence="1">
    <location>
        <begin position="107"/>
        <end position="131"/>
    </location>
</feature>
<dbReference type="AlphaFoldDB" id="A0A9N8H2S1"/>
<sequence length="196" mass="21335">MTDTTTAPVTTSEQEYVLAGGKDGATDSPNDPVVVPAKKQGHKCCGGCCDMRRATMIVNFVNMGLILLGLWYIVAYISTSSRGGQPYQVDDDEVQEVYAEADTFQGLGFVVAIMVIRFLCNGCGVYGAYIFHQHFVAVSLAGYILEILFALISFNVAGLLVGVFFAYPHVFLIQEIRAGIMTPENYPNEEQSCCCV</sequence>
<proteinExistence type="predicted"/>
<organism evidence="2 3">
    <name type="scientific">Seminavis robusta</name>
    <dbReference type="NCBI Taxonomy" id="568900"/>
    <lineage>
        <taxon>Eukaryota</taxon>
        <taxon>Sar</taxon>
        <taxon>Stramenopiles</taxon>
        <taxon>Ochrophyta</taxon>
        <taxon>Bacillariophyta</taxon>
        <taxon>Bacillariophyceae</taxon>
        <taxon>Bacillariophycidae</taxon>
        <taxon>Naviculales</taxon>
        <taxon>Naviculaceae</taxon>
        <taxon>Seminavis</taxon>
    </lineage>
</organism>
<dbReference type="Proteomes" id="UP001153069">
    <property type="component" value="Unassembled WGS sequence"/>
</dbReference>
<reference evidence="2" key="1">
    <citation type="submission" date="2020-06" db="EMBL/GenBank/DDBJ databases">
        <authorList>
            <consortium name="Plant Systems Biology data submission"/>
        </authorList>
    </citation>
    <scope>NUCLEOTIDE SEQUENCE</scope>
    <source>
        <strain evidence="2">D6</strain>
    </source>
</reference>